<proteinExistence type="predicted"/>
<comment type="caution">
    <text evidence="1">The sequence shown here is derived from an EMBL/GenBank/DDBJ whole genome shotgun (WGS) entry which is preliminary data.</text>
</comment>
<accession>A0A8J5M1I7</accession>
<evidence type="ECO:0000313" key="1">
    <source>
        <dbReference type="EMBL" id="KAG6952910.1"/>
    </source>
</evidence>
<name>A0A8J5M1I7_9STRA</name>
<dbReference type="EMBL" id="JAENGY010001068">
    <property type="protein sequence ID" value="KAG6952910.1"/>
    <property type="molecule type" value="Genomic_DNA"/>
</dbReference>
<organism evidence="1 2">
    <name type="scientific">Phytophthora aleatoria</name>
    <dbReference type="NCBI Taxonomy" id="2496075"/>
    <lineage>
        <taxon>Eukaryota</taxon>
        <taxon>Sar</taxon>
        <taxon>Stramenopiles</taxon>
        <taxon>Oomycota</taxon>
        <taxon>Peronosporomycetes</taxon>
        <taxon>Peronosporales</taxon>
        <taxon>Peronosporaceae</taxon>
        <taxon>Phytophthora</taxon>
    </lineage>
</organism>
<gene>
    <name evidence="1" type="ORF">JG688_00013057</name>
</gene>
<dbReference type="Proteomes" id="UP000709295">
    <property type="component" value="Unassembled WGS sequence"/>
</dbReference>
<reference evidence="1" key="1">
    <citation type="submission" date="2021-01" db="EMBL/GenBank/DDBJ databases">
        <title>Phytophthora aleatoria, a newly-described species from Pinus radiata is distinct from Phytophthora cactorum isolates based on comparative genomics.</title>
        <authorList>
            <person name="Mcdougal R."/>
            <person name="Panda P."/>
            <person name="Williams N."/>
            <person name="Studholme D.J."/>
        </authorList>
    </citation>
    <scope>NUCLEOTIDE SEQUENCE</scope>
    <source>
        <strain evidence="1">NZFS 4037</strain>
    </source>
</reference>
<dbReference type="AlphaFoldDB" id="A0A8J5M1I7"/>
<evidence type="ECO:0000313" key="2">
    <source>
        <dbReference type="Proteomes" id="UP000709295"/>
    </source>
</evidence>
<sequence>MCKAYEPFDEQDGYTIGVMALVTISRTLSTLTPSEPRKCQASRLRTPYTSPNHHRLIGKNLLTQTMLPNFMNYQGHIQKNSCGLVHGRQGIKTYR</sequence>
<protein>
    <submittedName>
        <fullName evidence="1">Uncharacterized protein</fullName>
    </submittedName>
</protein>
<keyword evidence="2" id="KW-1185">Reference proteome</keyword>